<evidence type="ECO:0000256" key="9">
    <source>
        <dbReference type="PROSITE-ProRule" id="PRU00290"/>
    </source>
</evidence>
<dbReference type="InterPro" id="IPR042855">
    <property type="entry name" value="V_SNARE_CC"/>
</dbReference>
<feature type="compositionally biased region" description="Basic and acidic residues" evidence="10">
    <location>
        <begin position="1048"/>
        <end position="1060"/>
    </location>
</feature>
<name>A0A7E5W7B8_TRINI</name>
<dbReference type="PANTHER" id="PTHR10241:SF25">
    <property type="entry name" value="TOMOSYN, ISOFORM C"/>
    <property type="match status" value="1"/>
</dbReference>
<dbReference type="FunFam" id="2.130.10.10:FF:000521">
    <property type="entry name" value="syntaxin-binding protein 5-like isoform X1"/>
    <property type="match status" value="1"/>
</dbReference>
<comment type="similarity">
    <text evidence="3">Belongs to the WD repeat L(2)GL family.</text>
</comment>
<feature type="region of interest" description="Disordered" evidence="10">
    <location>
        <begin position="754"/>
        <end position="817"/>
    </location>
</feature>
<feature type="compositionally biased region" description="Basic and acidic residues" evidence="10">
    <location>
        <begin position="928"/>
        <end position="938"/>
    </location>
</feature>
<evidence type="ECO:0000256" key="5">
    <source>
        <dbReference type="ARBA" id="ARBA00022483"/>
    </source>
</evidence>
<dbReference type="FunCoup" id="A0A7E5W7B8">
    <property type="interactions" value="1163"/>
</dbReference>
<dbReference type="GO" id="GO:0031201">
    <property type="term" value="C:SNARE complex"/>
    <property type="evidence" value="ECO:0007669"/>
    <property type="project" value="TreeGrafter"/>
</dbReference>
<dbReference type="InterPro" id="IPR001680">
    <property type="entry name" value="WD40_rpt"/>
</dbReference>
<dbReference type="GeneID" id="113499801"/>
<accession>A0A7E5W7B8</accession>
<dbReference type="GO" id="GO:0006893">
    <property type="term" value="P:Golgi to plasma membrane transport"/>
    <property type="evidence" value="ECO:0007669"/>
    <property type="project" value="TreeGrafter"/>
</dbReference>
<feature type="region of interest" description="Disordered" evidence="10">
    <location>
        <begin position="846"/>
        <end position="884"/>
    </location>
</feature>
<sequence length="1354" mass="147958">MKKFTFKGVLDGFRSSVQAAPRGTEQEIQETLRPDHFQIKKTFRHGFPFSPTALAWDPIQKLLAIGDKGGNLRILGGPGVDAHVRHECGEAVLHARFLVNEGALVTATADDQLHLWTFRQKSPQRLHSLKFQRERITCLHLPLASKWIHVGTERGNVHVVNIETFALSGYVINWNKAIEVTRPNHPGAVVEISDNPLDASKLLIAFETGLVVVWDLRARMAEWRGALGTGGPGEGVRAAAWQHDGKLMTAHVDGALATWSTRAPRPSSLSYPHAKANKDGKLEPCKPILRLEWKTSRTGESLVIFSGGLPTDKAGRTHSITVLNGKSTTVLEMEHSVVDFVTLCETPHTADYQEPYAIVVLLQNDLVVIDLQSPGYPCFENPYPMDIHESPVTCCSYFADCPSDLIPAFYSVGRQGNKKPTGFSEKLWPINGGEWAPASCSYSEIILTGHADGSVKFWDASAGTLQILYKLKCSKVFERRAGGSCYEEESPLGIQQVALCAESRRLAVALPHGHVVLFKFRKNETHGETHVLEIPMITDTLEEEGSPEPEGGRSMSFSRAGDASEGDSRRSGVWAGGGGGAGVRVRGAGGTGGARRPPGFQPTLVALQAGAPHPIAALTINSSYGLMAWGGERGVVVVDVSRRALLAALAPAALYHAPAPPPAPPRHAERQRSPSLDQLEETPAASPAEPGPDEPPPPDDKAKLDTRRKSTSWKTFNLKRQLSKVDLKFKAAFAVPTENNLEEVVPEKGNSQFYCEANERTEPPAAATTASTGASTPTPTPTPTPAPESNTESPDSEELKPASADEEGSGAGSSPLRVCSDVFERMHRELQDKRAGDVYERMHRELQERWQAEDGPPRPDSLPLEGPARPPRRARAPPPDRLLSVPNIKYRERPAGGSLGGLMRRFRELVARLCPRGEPAGEDAAPEQARERRIDKLDSSFSRSRSSSMSSLENISQEGIQCLAFADSYTKKSDPTTLMPTLWIGTTLGSVLTMTISLPEAELRHTQPVVVSTSGGPLFRLKGSILTMSFLDCNGALIPYSYESWRDDSKDVRDRRERTPTKQSSSSSGSRMSPTPAADTAGDRQFVVVASEKQARVVALPSQNCVYRQQIVDTDFVVKAETVSLKDSVCLVNYLSTGHLVAYSLPSLRPLVDVDFLPLTELGFQTQSKQRGIVDPMLSIWGQQLIVNEDTDQIAKTFCFSNRGHGLYLASPTEVQKFTIDAEFCQQLNEMIGELFLPRDMPEPPKESFFRGLFGGGSRPLDREELFGESSGKPSRTVAKHIPGGSAAQLEQLGARAGSASADVARAHMLVLERGDKLSQLEDRTERMHSQAAEFSSSAHQLMLKYKDKKWYQL</sequence>
<evidence type="ECO:0000313" key="13">
    <source>
        <dbReference type="RefSeq" id="XP_026736121.1"/>
    </source>
</evidence>
<evidence type="ECO:0000256" key="6">
    <source>
        <dbReference type="ARBA" id="ARBA00022490"/>
    </source>
</evidence>
<feature type="compositionally biased region" description="Basic and acidic residues" evidence="10">
    <location>
        <begin position="846"/>
        <end position="857"/>
    </location>
</feature>
<dbReference type="CTD" id="32217"/>
<organism evidence="12 13">
    <name type="scientific">Trichoplusia ni</name>
    <name type="common">Cabbage looper</name>
    <dbReference type="NCBI Taxonomy" id="7111"/>
    <lineage>
        <taxon>Eukaryota</taxon>
        <taxon>Metazoa</taxon>
        <taxon>Ecdysozoa</taxon>
        <taxon>Arthropoda</taxon>
        <taxon>Hexapoda</taxon>
        <taxon>Insecta</taxon>
        <taxon>Pterygota</taxon>
        <taxon>Neoptera</taxon>
        <taxon>Endopterygota</taxon>
        <taxon>Lepidoptera</taxon>
        <taxon>Glossata</taxon>
        <taxon>Ditrysia</taxon>
        <taxon>Noctuoidea</taxon>
        <taxon>Noctuidae</taxon>
        <taxon>Plusiinae</taxon>
        <taxon>Trichoplusia</taxon>
    </lineage>
</organism>
<dbReference type="Proteomes" id="UP000322000">
    <property type="component" value="Chromosome 13"/>
</dbReference>
<dbReference type="InterPro" id="IPR000664">
    <property type="entry name" value="Lethal2_giant"/>
</dbReference>
<feature type="compositionally biased region" description="Low complexity" evidence="10">
    <location>
        <begin position="939"/>
        <end position="951"/>
    </location>
</feature>
<dbReference type="InterPro" id="IPR013577">
    <property type="entry name" value="LLGL2"/>
</dbReference>
<dbReference type="PRINTS" id="PR00962">
    <property type="entry name" value="LETHAL2GIANT"/>
</dbReference>
<feature type="region of interest" description="Disordered" evidence="10">
    <location>
        <begin position="1048"/>
        <end position="1079"/>
    </location>
</feature>
<evidence type="ECO:0000256" key="8">
    <source>
        <dbReference type="ARBA" id="ARBA00022737"/>
    </source>
</evidence>
<feature type="compositionally biased region" description="Basic and acidic residues" evidence="10">
    <location>
        <begin position="698"/>
        <end position="708"/>
    </location>
</feature>
<evidence type="ECO:0000313" key="12">
    <source>
        <dbReference type="Proteomes" id="UP000322000"/>
    </source>
</evidence>
<evidence type="ECO:0000256" key="7">
    <source>
        <dbReference type="ARBA" id="ARBA00022574"/>
    </source>
</evidence>
<dbReference type="SMART" id="SM00320">
    <property type="entry name" value="WD40"/>
    <property type="match status" value="6"/>
</dbReference>
<keyword evidence="8" id="KW-0677">Repeat</keyword>
<dbReference type="KEGG" id="tnl:113499801"/>
<reference evidence="13" key="1">
    <citation type="submission" date="2025-08" db="UniProtKB">
        <authorList>
            <consortium name="RefSeq"/>
        </authorList>
    </citation>
    <scope>IDENTIFICATION</scope>
</reference>
<dbReference type="SUPFAM" id="SSF50978">
    <property type="entry name" value="WD40 repeat-like"/>
    <property type="match status" value="2"/>
</dbReference>
<dbReference type="GO" id="GO:0005096">
    <property type="term" value="F:GTPase activator activity"/>
    <property type="evidence" value="ECO:0007669"/>
    <property type="project" value="TreeGrafter"/>
</dbReference>
<keyword evidence="5" id="KW-0268">Exocytosis</keyword>
<keyword evidence="7" id="KW-0853">WD repeat</keyword>
<dbReference type="CDD" id="cd15873">
    <property type="entry name" value="R-SNARE_STXBP5_6"/>
    <property type="match status" value="1"/>
</dbReference>
<gene>
    <name evidence="13" type="primary">LOC113499801</name>
</gene>
<dbReference type="PANTHER" id="PTHR10241">
    <property type="entry name" value="LETHAL 2 GIANT LARVAE PROTEIN"/>
    <property type="match status" value="1"/>
</dbReference>
<dbReference type="SUPFAM" id="SSF58038">
    <property type="entry name" value="SNARE fusion complex"/>
    <property type="match status" value="1"/>
</dbReference>
<dbReference type="Gene3D" id="1.20.5.110">
    <property type="match status" value="1"/>
</dbReference>
<evidence type="ECO:0000256" key="1">
    <source>
        <dbReference type="ARBA" id="ARBA00004202"/>
    </source>
</evidence>
<comment type="subcellular location">
    <subcellularLocation>
        <location evidence="1">Cell membrane</location>
        <topology evidence="1">Peripheral membrane protein</topology>
    </subcellularLocation>
    <subcellularLocation>
        <location evidence="2">Cytoplasm</location>
    </subcellularLocation>
</comment>
<evidence type="ECO:0000256" key="10">
    <source>
        <dbReference type="SAM" id="MobiDB-lite"/>
    </source>
</evidence>
<feature type="domain" description="V-SNARE coiled-coil homology" evidence="11">
    <location>
        <begin position="1289"/>
        <end position="1349"/>
    </location>
</feature>
<keyword evidence="12" id="KW-1185">Reference proteome</keyword>
<feature type="compositionally biased region" description="Low complexity" evidence="10">
    <location>
        <begin position="1064"/>
        <end position="1073"/>
    </location>
</feature>
<keyword evidence="4" id="KW-0472">Membrane</keyword>
<dbReference type="GO" id="GO:0005886">
    <property type="term" value="C:plasma membrane"/>
    <property type="evidence" value="ECO:0007669"/>
    <property type="project" value="UniProtKB-SubCell"/>
</dbReference>
<dbReference type="Pfam" id="PF00957">
    <property type="entry name" value="Synaptobrevin"/>
    <property type="match status" value="1"/>
</dbReference>
<feature type="compositionally biased region" description="Low complexity" evidence="10">
    <location>
        <begin position="763"/>
        <end position="777"/>
    </location>
</feature>
<dbReference type="GO" id="GO:0045159">
    <property type="term" value="F:myosin II binding"/>
    <property type="evidence" value="ECO:0007669"/>
    <property type="project" value="TreeGrafter"/>
</dbReference>
<dbReference type="OrthoDB" id="19944at2759"/>
<proteinExistence type="inferred from homology"/>
<keyword evidence="4" id="KW-1003">Cell membrane</keyword>
<evidence type="ECO:0000256" key="4">
    <source>
        <dbReference type="ARBA" id="ARBA00022475"/>
    </source>
</evidence>
<feature type="compositionally biased region" description="Gly residues" evidence="10">
    <location>
        <begin position="574"/>
        <end position="593"/>
    </location>
</feature>
<feature type="region of interest" description="Disordered" evidence="10">
    <location>
        <begin position="656"/>
        <end position="712"/>
    </location>
</feature>
<evidence type="ECO:0000256" key="3">
    <source>
        <dbReference type="ARBA" id="ARBA00008070"/>
    </source>
</evidence>
<keyword evidence="6" id="KW-0963">Cytoplasm</keyword>
<feature type="region of interest" description="Disordered" evidence="10">
    <location>
        <begin position="538"/>
        <end position="601"/>
    </location>
</feature>
<dbReference type="InterPro" id="IPR015943">
    <property type="entry name" value="WD40/YVTN_repeat-like_dom_sf"/>
</dbReference>
<evidence type="ECO:0000259" key="11">
    <source>
        <dbReference type="PROSITE" id="PS50892"/>
    </source>
</evidence>
<dbReference type="GO" id="GO:0019905">
    <property type="term" value="F:syntaxin binding"/>
    <property type="evidence" value="ECO:0007669"/>
    <property type="project" value="TreeGrafter"/>
</dbReference>
<dbReference type="GO" id="GO:0006887">
    <property type="term" value="P:exocytosis"/>
    <property type="evidence" value="ECO:0007669"/>
    <property type="project" value="UniProtKB-KW"/>
</dbReference>
<dbReference type="Pfam" id="PF08366">
    <property type="entry name" value="LLGL"/>
    <property type="match status" value="1"/>
</dbReference>
<evidence type="ECO:0000256" key="2">
    <source>
        <dbReference type="ARBA" id="ARBA00004496"/>
    </source>
</evidence>
<protein>
    <submittedName>
        <fullName evidence="13">Syntaxin-binding protein 5 isoform X1</fullName>
    </submittedName>
</protein>
<dbReference type="InterPro" id="IPR036322">
    <property type="entry name" value="WD40_repeat_dom_sf"/>
</dbReference>
<keyword evidence="9" id="KW-0175">Coiled coil</keyword>
<dbReference type="PROSITE" id="PS50892">
    <property type="entry name" value="V_SNARE"/>
    <property type="match status" value="1"/>
</dbReference>
<feature type="region of interest" description="Disordered" evidence="10">
    <location>
        <begin position="917"/>
        <end position="953"/>
    </location>
</feature>
<dbReference type="Gene3D" id="2.130.10.10">
    <property type="entry name" value="YVTN repeat-like/Quinoprotein amine dehydrogenase"/>
    <property type="match status" value="2"/>
</dbReference>
<dbReference type="InParanoid" id="A0A7E5W7B8"/>
<dbReference type="RefSeq" id="XP_026736121.1">
    <property type="nucleotide sequence ID" value="XM_026880320.1"/>
</dbReference>